<proteinExistence type="predicted"/>
<dbReference type="AlphaFoldDB" id="A0A9W6ZW29"/>
<dbReference type="OrthoDB" id="193553at2759"/>
<evidence type="ECO:0000313" key="2">
    <source>
        <dbReference type="EMBL" id="GMH60756.1"/>
    </source>
</evidence>
<comment type="caution">
    <text evidence="2">The sequence shown here is derived from an EMBL/GenBank/DDBJ whole genome shotgun (WGS) entry which is preliminary data.</text>
</comment>
<organism evidence="2 3">
    <name type="scientific">Triparma retinervis</name>
    <dbReference type="NCBI Taxonomy" id="2557542"/>
    <lineage>
        <taxon>Eukaryota</taxon>
        <taxon>Sar</taxon>
        <taxon>Stramenopiles</taxon>
        <taxon>Ochrophyta</taxon>
        <taxon>Bolidophyceae</taxon>
        <taxon>Parmales</taxon>
        <taxon>Triparmaceae</taxon>
        <taxon>Triparma</taxon>
    </lineage>
</organism>
<sequence>MKGCFIKTRFKGKGGKGAAGEIMSGYNHEEIMETMIERERDMEIALKGFRARGYGLGSPEPKPHSRPPPKPHPYTVGWTEGVSREGEVKREVALEKGALPKRGKGRAQAGKGGAWTAVREISAPMGSKPRGAVEARLEGMIEGKNKKVHGRLKGIGGRKEKEFLHATPNHRNANARGWKKETERAKHKHYMDENIFAEVLEGNYGYSDSVEVEVRKKEVFNWVLGLGIRVDPKVLGLDAEKKTGEEGRNEEFEGIRWEGRERNRDMFVPNGTVMKPTTKAQAMHNVNKACELFIKDQVVDGEVLFRGKEIVEGDLNKAWGLLFKVWEGYGGLGGRGRRGEEAQKVRGTVKYPPPSRQSEAVEGEVGGGVEPEETVEESYTPAWRKRGNGDVGGRGMGGRRGRGEKDYLLEHDEALRRIKGEDGGGGGGGGGGNGERDKRGGLGGGHRRSKGVGREMRGKAEFAEEGGEEEGTETRASRSSPPKVQAPAASSTPYVNYRPPTFKDPYTLSLLDQSLPHVSAQQVNHVHLWLHRLGFNPYNGGSGRHGVLRDNLRNGVLLCDVLELVEGGMCKGIGLERMLRRRCDNVEDAFWNVSMGMDVMRNGRYRIKHRLTADPMEHVKGEKNAIYGLLWEMVQVYPPFVGAGIREDGWGKWRKKRGWRRYSPRQRQLLEHAIVCWLRDKGILNELGLWDGIWEGGEGTKRKSDYDIAIDFVTGKVGEMRLPELYHIKDGMFDGTILCALCWRVLGGRRRDGIKGWIKTPKTGPVKMGNIKRAVDALKGWWNEERKVAMGARWLGDDAADRIFNGDWETAVGILEDIMRCSDGMMPRPVKQLGDEKPYLGCYGEEFKSGLLMARVASELAGGRSRDLPGINSNPKTRAARVQNCRRAVEALILGFRSSKSAIKTSASLRASADRVADGDASAAVALLLKVKELHQH</sequence>
<name>A0A9W6ZW29_9STRA</name>
<feature type="compositionally biased region" description="Basic and acidic residues" evidence="1">
    <location>
        <begin position="452"/>
        <end position="462"/>
    </location>
</feature>
<dbReference type="InterPro" id="IPR036872">
    <property type="entry name" value="CH_dom_sf"/>
</dbReference>
<feature type="compositionally biased region" description="Basic and acidic residues" evidence="1">
    <location>
        <begin position="401"/>
        <end position="422"/>
    </location>
</feature>
<feature type="compositionally biased region" description="Polar residues" evidence="1">
    <location>
        <begin position="477"/>
        <end position="494"/>
    </location>
</feature>
<protein>
    <submittedName>
        <fullName evidence="2">Uncharacterized protein</fullName>
    </submittedName>
</protein>
<evidence type="ECO:0000256" key="1">
    <source>
        <dbReference type="SAM" id="MobiDB-lite"/>
    </source>
</evidence>
<reference evidence="2" key="1">
    <citation type="submission" date="2022-07" db="EMBL/GenBank/DDBJ databases">
        <title>Genome analysis of Parmales, a sister group of diatoms, reveals the evolutionary specialization of diatoms from phago-mixotrophs to photoautotrophs.</title>
        <authorList>
            <person name="Ban H."/>
            <person name="Sato S."/>
            <person name="Yoshikawa S."/>
            <person name="Kazumasa Y."/>
            <person name="Nakamura Y."/>
            <person name="Ichinomiya M."/>
            <person name="Saitoh K."/>
            <person name="Sato N."/>
            <person name="Blanc-Mathieu R."/>
            <person name="Endo H."/>
            <person name="Kuwata A."/>
            <person name="Ogata H."/>
        </authorList>
    </citation>
    <scope>NUCLEOTIDE SEQUENCE</scope>
</reference>
<keyword evidence="3" id="KW-1185">Reference proteome</keyword>
<dbReference type="SUPFAM" id="SSF47576">
    <property type="entry name" value="Calponin-homology domain, CH-domain"/>
    <property type="match status" value="1"/>
</dbReference>
<feature type="region of interest" description="Disordered" evidence="1">
    <location>
        <begin position="336"/>
        <end position="497"/>
    </location>
</feature>
<accession>A0A9W6ZW29</accession>
<dbReference type="Proteomes" id="UP001165082">
    <property type="component" value="Unassembled WGS sequence"/>
</dbReference>
<evidence type="ECO:0000313" key="3">
    <source>
        <dbReference type="Proteomes" id="UP001165082"/>
    </source>
</evidence>
<feature type="compositionally biased region" description="Gly residues" evidence="1">
    <location>
        <begin position="423"/>
        <end position="433"/>
    </location>
</feature>
<gene>
    <name evidence="2" type="ORF">TrRE_jg11933</name>
</gene>
<feature type="region of interest" description="Disordered" evidence="1">
    <location>
        <begin position="53"/>
        <end position="75"/>
    </location>
</feature>
<dbReference type="EMBL" id="BRXZ01001049">
    <property type="protein sequence ID" value="GMH60756.1"/>
    <property type="molecule type" value="Genomic_DNA"/>
</dbReference>